<reference evidence="2 3" key="1">
    <citation type="submission" date="2018-10" db="EMBL/GenBank/DDBJ databases">
        <title>Ulvibacterium marinum gen. nov., sp. nov., a novel marine bacterium of the family Flavobacteriaceae, isolated from a culture of the green alga Ulva prolifera.</title>
        <authorList>
            <person name="Zhang Z."/>
        </authorList>
    </citation>
    <scope>NUCLEOTIDE SEQUENCE [LARGE SCALE GENOMIC DNA]</scope>
    <source>
        <strain evidence="2 3">CCMM003</strain>
    </source>
</reference>
<evidence type="ECO:0000313" key="3">
    <source>
        <dbReference type="Proteomes" id="UP000276603"/>
    </source>
</evidence>
<dbReference type="Proteomes" id="UP000276603">
    <property type="component" value="Unassembled WGS sequence"/>
</dbReference>
<keyword evidence="3" id="KW-1185">Reference proteome</keyword>
<gene>
    <name evidence="2" type="ORF">D7Z94_18865</name>
</gene>
<evidence type="ECO:0008006" key="4">
    <source>
        <dbReference type="Google" id="ProtNLM"/>
    </source>
</evidence>
<comment type="caution">
    <text evidence="2">The sequence shown here is derived from an EMBL/GenBank/DDBJ whole genome shotgun (WGS) entry which is preliminary data.</text>
</comment>
<keyword evidence="1" id="KW-0472">Membrane</keyword>
<protein>
    <recommendedName>
        <fullName evidence="4">DoxX family protein</fullName>
    </recommendedName>
</protein>
<organism evidence="2 3">
    <name type="scientific">Ulvibacterium marinum</name>
    <dbReference type="NCBI Taxonomy" id="2419782"/>
    <lineage>
        <taxon>Bacteria</taxon>
        <taxon>Pseudomonadati</taxon>
        <taxon>Bacteroidota</taxon>
        <taxon>Flavobacteriia</taxon>
        <taxon>Flavobacteriales</taxon>
        <taxon>Flavobacteriaceae</taxon>
        <taxon>Ulvibacterium</taxon>
    </lineage>
</organism>
<accession>A0A3B0C6F6</accession>
<keyword evidence="1" id="KW-1133">Transmembrane helix</keyword>
<proteinExistence type="predicted"/>
<keyword evidence="1" id="KW-0812">Transmembrane</keyword>
<name>A0A3B0C6F6_9FLAO</name>
<evidence type="ECO:0000256" key="1">
    <source>
        <dbReference type="SAM" id="Phobius"/>
    </source>
</evidence>
<sequence length="61" mass="7338">MSKKVDAIEKKKRVVPLLHVLTRFLLIGMPYFLSLGQYQDQILYRTLVHFWMPLVPYEIIF</sequence>
<feature type="transmembrane region" description="Helical" evidence="1">
    <location>
        <begin position="20"/>
        <end position="36"/>
    </location>
</feature>
<evidence type="ECO:0000313" key="2">
    <source>
        <dbReference type="EMBL" id="RKN80288.1"/>
    </source>
</evidence>
<dbReference type="EMBL" id="RBCJ01000003">
    <property type="protein sequence ID" value="RKN80288.1"/>
    <property type="molecule type" value="Genomic_DNA"/>
</dbReference>
<dbReference type="AlphaFoldDB" id="A0A3B0C6F6"/>